<evidence type="ECO:0000313" key="2">
    <source>
        <dbReference type="Proteomes" id="UP000199501"/>
    </source>
</evidence>
<dbReference type="STRING" id="1271860.SAMN05216174_12442"/>
<evidence type="ECO:0008006" key="3">
    <source>
        <dbReference type="Google" id="ProtNLM"/>
    </source>
</evidence>
<dbReference type="Proteomes" id="UP000199501">
    <property type="component" value="Unassembled WGS sequence"/>
</dbReference>
<evidence type="ECO:0000313" key="1">
    <source>
        <dbReference type="EMBL" id="SDD95374.1"/>
    </source>
</evidence>
<sequence>MDDTTAGGAIGSGLGDQIAQMRQGSRGFLTAAQRGEFGVSENAGKAIITAIHTVLDGIDGLDEKVKRISQDTKLGTSPDALVMRAFNKDVAAGPNSAASSLRDLRDLLIEVEAGITEAMRHYRNTDDHNRSTLTRKDQ</sequence>
<proteinExistence type="predicted"/>
<reference evidence="2" key="1">
    <citation type="submission" date="2016-10" db="EMBL/GenBank/DDBJ databases">
        <authorList>
            <person name="Varghese N."/>
            <person name="Submissions S."/>
        </authorList>
    </citation>
    <scope>NUCLEOTIDE SEQUENCE [LARGE SCALE GENOMIC DNA]</scope>
    <source>
        <strain evidence="2">IBRC-M 10403</strain>
    </source>
</reference>
<dbReference type="AlphaFoldDB" id="A0A1G6YXZ1"/>
<keyword evidence="2" id="KW-1185">Reference proteome</keyword>
<dbReference type="OrthoDB" id="3698368at2"/>
<protein>
    <recommendedName>
        <fullName evidence="3">Excreted virulence factor EspC, type VII ESX diderm</fullName>
    </recommendedName>
</protein>
<dbReference type="RefSeq" id="WP_091457520.1">
    <property type="nucleotide sequence ID" value="NZ_FMZZ01000024.1"/>
</dbReference>
<gene>
    <name evidence="1" type="ORF">SAMN05216174_12442</name>
</gene>
<dbReference type="EMBL" id="FMZZ01000024">
    <property type="protein sequence ID" value="SDD95374.1"/>
    <property type="molecule type" value="Genomic_DNA"/>
</dbReference>
<accession>A0A1G6YXZ1</accession>
<organism evidence="1 2">
    <name type="scientific">Actinokineospora iranica</name>
    <dbReference type="NCBI Taxonomy" id="1271860"/>
    <lineage>
        <taxon>Bacteria</taxon>
        <taxon>Bacillati</taxon>
        <taxon>Actinomycetota</taxon>
        <taxon>Actinomycetes</taxon>
        <taxon>Pseudonocardiales</taxon>
        <taxon>Pseudonocardiaceae</taxon>
        <taxon>Actinokineospora</taxon>
    </lineage>
</organism>
<name>A0A1G6YXZ1_9PSEU</name>